<dbReference type="Pfam" id="PF25400">
    <property type="entry name" value="PH_FAN"/>
    <property type="match status" value="1"/>
</dbReference>
<dbReference type="SMART" id="SM00320">
    <property type="entry name" value="WD40"/>
    <property type="match status" value="2"/>
</dbReference>
<dbReference type="PROSITE" id="PS50197">
    <property type="entry name" value="BEACH"/>
    <property type="match status" value="1"/>
</dbReference>
<dbReference type="InterPro" id="IPR001680">
    <property type="entry name" value="WD40_rpt"/>
</dbReference>
<evidence type="ECO:0000313" key="4">
    <source>
        <dbReference type="Proteomes" id="UP001057455"/>
    </source>
</evidence>
<sequence length="1134" mass="126123">MLSTVRSFDLVLLEEGEEYVCDAACSAVSPFPSETTEATWSQFVDLLKNANACRNKVRKGRIRLGTKSLIFEPDAFDSPILKLHFDNITSITDSVHVSKGIYVSCTRVTSIPTTIYNGKTRFLSAYDVHIAKGAASGVVKPAEAAPMATSATSHLPGFVFIFAYTTETMHDEQLSEYMRLWGGYKMSVDVTTQKMGTFSQSLIQPREKPILGCASSSIHPNAVYCWRLKRMVRHGGYAALTDRAFYFEPCPNFSRKSCKRIPIDRILHIFKRDSGIPCKGESATALEIISLPEESLEKRVEHRRKLYSCIYVEFKREDDREKFTSTLRSMIPRAFYALESRAFRNDMTQLWRRGILPNFQYIDFLNCISGRSRYDMSHYPVYPWVLSNYDSTTLDLKDPNMFRDLSKPVGALNHERLVHLKNRMNTLHFANKSSSDVGSRIGTRNSVGSSSDMGTRSSDGNMAINTASRNNSTTANLVTSVSNASDQDMCTCTDETCDLCLLKMWNNGYYLYCSHYSTPALVVFFLIRLQPECQLRLYSGKFDAAARTFKSIAETFHNVLHGHSTFFELIPEFYGGDDSFLKNQLNITTQDGRLCDVELPRWAGNSTQQFMTMMRSALESEHVSKHLHEWIDLIFGYKQAGLESIKSDNTFHPLSYLSSVRVGKLPMTGATQNLLRTMEPKAISVHVREFGQAPNILFENPHPQRLRHPPWQASDNPVSNAPWFIYVNYNSDIFGGSDVEPGDGIRLGRTISQGSCEGYLRRLVAQCGKAGANKDVTTKRDSGIIAHGEGHRLQRDTDYILQKVTNFNDRITKVGFASADVVYALSQKGHISFNHVDGRHSILQTSLDKAPLTCATWVVGHLCVCSGSGYMTLCNLNLLSVADSFSGATAPPHCEELNFGGADRGSFFYRKQIHTDGISCISFSDGILTSGGYDETVKQFQVTNCDIRLVGVFDDHSGMLASVFSANGLLLTATVGGSLTLWDPRSPHSPIWNHEICQQSSDSQVLSCSISNRYIQLVSSGERPVIFWDVRMLNSLSACSGFKRDLSVPARTLGAICDPNDCVCLSGIQESSPVLQVYDLNTRSALMTMELGDLSYPSLVAVNEFSGPHRLLVANASGDVRSVLVNNTGLGSPL</sequence>
<feature type="region of interest" description="Disordered" evidence="1">
    <location>
        <begin position="438"/>
        <end position="458"/>
    </location>
</feature>
<dbReference type="Gene3D" id="2.130.10.10">
    <property type="entry name" value="YVTN repeat-like/Quinoprotein amine dehydrogenase"/>
    <property type="match status" value="1"/>
</dbReference>
<comment type="caution">
    <text evidence="3">The sequence shown here is derived from an EMBL/GenBank/DDBJ whole genome shotgun (WGS) entry which is preliminary data.</text>
</comment>
<dbReference type="InterPro" id="IPR036322">
    <property type="entry name" value="WD40_repeat_dom_sf"/>
</dbReference>
<dbReference type="InterPro" id="IPR036372">
    <property type="entry name" value="BEACH_dom_sf"/>
</dbReference>
<dbReference type="InterPro" id="IPR015943">
    <property type="entry name" value="WD40/YVTN_repeat-like_dom_sf"/>
</dbReference>
<dbReference type="OrthoDB" id="26681at2759"/>
<dbReference type="Proteomes" id="UP001057455">
    <property type="component" value="Unassembled WGS sequence"/>
</dbReference>
<evidence type="ECO:0000256" key="1">
    <source>
        <dbReference type="SAM" id="MobiDB-lite"/>
    </source>
</evidence>
<dbReference type="AlphaFoldDB" id="A0A9W5TDP1"/>
<dbReference type="InterPro" id="IPR000409">
    <property type="entry name" value="BEACH_dom"/>
</dbReference>
<reference evidence="3" key="1">
    <citation type="submission" date="2019-12" db="EMBL/GenBank/DDBJ databases">
        <title>Genome sequence of Babesia ovis.</title>
        <authorList>
            <person name="Yamagishi J."/>
            <person name="Sevinc F."/>
            <person name="Xuan X."/>
        </authorList>
    </citation>
    <scope>NUCLEOTIDE SEQUENCE</scope>
    <source>
        <strain evidence="3">Selcuk</strain>
    </source>
</reference>
<dbReference type="SUPFAM" id="SSF81837">
    <property type="entry name" value="BEACH domain"/>
    <property type="match status" value="1"/>
</dbReference>
<evidence type="ECO:0000259" key="2">
    <source>
        <dbReference type="PROSITE" id="PS50197"/>
    </source>
</evidence>
<dbReference type="Gene3D" id="1.10.1540.10">
    <property type="entry name" value="BEACH domain"/>
    <property type="match status" value="1"/>
</dbReference>
<evidence type="ECO:0000313" key="3">
    <source>
        <dbReference type="EMBL" id="GFE55521.1"/>
    </source>
</evidence>
<name>A0A9W5TDP1_BABOV</name>
<gene>
    <name evidence="3" type="ORF">BaOVIS_029250</name>
</gene>
<keyword evidence="4" id="KW-1185">Reference proteome</keyword>
<dbReference type="PANTHER" id="PTHR13743:SF123">
    <property type="entry name" value="PROTEIN FAN"/>
    <property type="match status" value="1"/>
</dbReference>
<dbReference type="SUPFAM" id="SSF50978">
    <property type="entry name" value="WD40 repeat-like"/>
    <property type="match status" value="1"/>
</dbReference>
<dbReference type="InterPro" id="IPR050865">
    <property type="entry name" value="BEACH_Domain"/>
</dbReference>
<dbReference type="PANTHER" id="PTHR13743">
    <property type="entry name" value="BEIGE/BEACH-RELATED"/>
    <property type="match status" value="1"/>
</dbReference>
<feature type="domain" description="BEACH" evidence="2">
    <location>
        <begin position="336"/>
        <end position="705"/>
    </location>
</feature>
<dbReference type="InterPro" id="IPR057496">
    <property type="entry name" value="FAN-like_PH"/>
</dbReference>
<proteinExistence type="predicted"/>
<dbReference type="Pfam" id="PF02138">
    <property type="entry name" value="Beach"/>
    <property type="match status" value="2"/>
</dbReference>
<dbReference type="EMBL" id="BLIY01000022">
    <property type="protein sequence ID" value="GFE55521.1"/>
    <property type="molecule type" value="Genomic_DNA"/>
</dbReference>
<dbReference type="SMART" id="SM01026">
    <property type="entry name" value="Beach"/>
    <property type="match status" value="1"/>
</dbReference>
<dbReference type="CDD" id="cd06071">
    <property type="entry name" value="Beach"/>
    <property type="match status" value="1"/>
</dbReference>
<accession>A0A9W5TDP1</accession>
<protein>
    <submittedName>
        <fullName evidence="3">Neutral sphingomyelinase, putative</fullName>
    </submittedName>
</protein>
<organism evidence="3 4">
    <name type="scientific">Babesia ovis</name>
    <dbReference type="NCBI Taxonomy" id="5869"/>
    <lineage>
        <taxon>Eukaryota</taxon>
        <taxon>Sar</taxon>
        <taxon>Alveolata</taxon>
        <taxon>Apicomplexa</taxon>
        <taxon>Aconoidasida</taxon>
        <taxon>Piroplasmida</taxon>
        <taxon>Babesiidae</taxon>
        <taxon>Babesia</taxon>
    </lineage>
</organism>